<keyword evidence="8" id="KW-1185">Reference proteome</keyword>
<reference evidence="7 8" key="1">
    <citation type="submission" date="2020-08" db="EMBL/GenBank/DDBJ databases">
        <title>Sequencing the genomes of 1000 actinobacteria strains.</title>
        <authorList>
            <person name="Klenk H.-P."/>
        </authorList>
    </citation>
    <scope>NUCLEOTIDE SEQUENCE [LARGE SCALE GENOMIC DNA]</scope>
    <source>
        <strain evidence="7 8">DSM 22826</strain>
    </source>
</reference>
<evidence type="ECO:0000256" key="1">
    <source>
        <dbReference type="ARBA" id="ARBA00004141"/>
    </source>
</evidence>
<accession>A0A839QY99</accession>
<dbReference type="InterPro" id="IPR012506">
    <property type="entry name" value="TMEM86B-like"/>
</dbReference>
<evidence type="ECO:0000256" key="2">
    <source>
        <dbReference type="ARBA" id="ARBA00007375"/>
    </source>
</evidence>
<evidence type="ECO:0000256" key="5">
    <source>
        <dbReference type="ARBA" id="ARBA00023136"/>
    </source>
</evidence>
<comment type="subcellular location">
    <subcellularLocation>
        <location evidence="1">Membrane</location>
        <topology evidence="1">Multi-pass membrane protein</topology>
    </subcellularLocation>
</comment>
<evidence type="ECO:0000256" key="3">
    <source>
        <dbReference type="ARBA" id="ARBA00022692"/>
    </source>
</evidence>
<dbReference type="EMBL" id="JACHVS010000002">
    <property type="protein sequence ID" value="MBB2996931.1"/>
    <property type="molecule type" value="Genomic_DNA"/>
</dbReference>
<dbReference type="AlphaFoldDB" id="A0A839QY99"/>
<dbReference type="Proteomes" id="UP000523000">
    <property type="component" value="Unassembled WGS sequence"/>
</dbReference>
<comment type="caution">
    <text evidence="7">The sequence shown here is derived from an EMBL/GenBank/DDBJ whole genome shotgun (WGS) entry which is preliminary data.</text>
</comment>
<feature type="transmembrane region" description="Helical" evidence="6">
    <location>
        <begin position="26"/>
        <end position="46"/>
    </location>
</feature>
<dbReference type="GO" id="GO:0016020">
    <property type="term" value="C:membrane"/>
    <property type="evidence" value="ECO:0007669"/>
    <property type="project" value="UniProtKB-SubCell"/>
</dbReference>
<evidence type="ECO:0000313" key="8">
    <source>
        <dbReference type="Proteomes" id="UP000523000"/>
    </source>
</evidence>
<evidence type="ECO:0000313" key="7">
    <source>
        <dbReference type="EMBL" id="MBB2996931.1"/>
    </source>
</evidence>
<keyword evidence="3 6" id="KW-0812">Transmembrane</keyword>
<name>A0A839QY99_9MICC</name>
<keyword evidence="5 6" id="KW-0472">Membrane</keyword>
<dbReference type="Pfam" id="PF07947">
    <property type="entry name" value="YhhN"/>
    <property type="match status" value="1"/>
</dbReference>
<protein>
    <submittedName>
        <fullName evidence="7">Putative membrane protein YhhN</fullName>
    </submittedName>
</protein>
<evidence type="ECO:0000256" key="6">
    <source>
        <dbReference type="SAM" id="Phobius"/>
    </source>
</evidence>
<keyword evidence="4 6" id="KW-1133">Transmembrane helix</keyword>
<evidence type="ECO:0000256" key="4">
    <source>
        <dbReference type="ARBA" id="ARBA00022989"/>
    </source>
</evidence>
<comment type="similarity">
    <text evidence="2">Belongs to the TMEM86 family.</text>
</comment>
<sequence length="108" mass="11665">MTYPLLCGTVLAPALPHAGSMAPAVLLYSMTVLSMMSLASSGLLWLRVRHTLFVLSDSILAMQPFIPGFEFPQFDFAITSAYAGGHALMTWGAILTQRPLRQLVAQPA</sequence>
<gene>
    <name evidence="7" type="ORF">E9229_003178</name>
</gene>
<proteinExistence type="inferred from homology"/>
<organism evidence="7 8">
    <name type="scientific">Paeniglutamicibacter cryotolerans</name>
    <dbReference type="NCBI Taxonomy" id="670079"/>
    <lineage>
        <taxon>Bacteria</taxon>
        <taxon>Bacillati</taxon>
        <taxon>Actinomycetota</taxon>
        <taxon>Actinomycetes</taxon>
        <taxon>Micrococcales</taxon>
        <taxon>Micrococcaceae</taxon>
        <taxon>Paeniglutamicibacter</taxon>
    </lineage>
</organism>